<dbReference type="Proteomes" id="UP001246858">
    <property type="component" value="Unassembled WGS sequence"/>
</dbReference>
<protein>
    <submittedName>
        <fullName evidence="1">Uncharacterized protein</fullName>
    </submittedName>
</protein>
<reference evidence="1" key="1">
    <citation type="submission" date="2023-07" db="EMBL/GenBank/DDBJ databases">
        <title>Sorghum-associated microbial communities from plants grown in Nebraska, USA.</title>
        <authorList>
            <person name="Schachtman D."/>
        </authorList>
    </citation>
    <scope>NUCLEOTIDE SEQUENCE</scope>
    <source>
        <strain evidence="1">2697</strain>
    </source>
</reference>
<sequence>MLKGCLFENGSGVKLLGELSDLNALHCTVRKITSVMVDYGLTDTAASTLLVDFLEKIETAYSGKGLTEQAVFQHTVFTYYGFSCTWMELLMINSLLRSLADYTATDERDDVNMLLLEYLIRKAVSQLDKEELSGIHHYIGKPFVCLNIRHFIAQFNFNNADFEDSADRDSLNRIQEYLSAYFEGSKQHN</sequence>
<evidence type="ECO:0000313" key="1">
    <source>
        <dbReference type="EMBL" id="MDR6781820.1"/>
    </source>
</evidence>
<accession>A0ACC6KRK5</accession>
<gene>
    <name evidence="1" type="ORF">J2X78_000372</name>
</gene>
<comment type="caution">
    <text evidence="1">The sequence shown here is derived from an EMBL/GenBank/DDBJ whole genome shotgun (WGS) entry which is preliminary data.</text>
</comment>
<keyword evidence="2" id="KW-1185">Reference proteome</keyword>
<name>A0ACC6KRK5_9SPHI</name>
<organism evidence="1 2">
    <name type="scientific">Pedobacter africanus</name>
    <dbReference type="NCBI Taxonomy" id="151894"/>
    <lineage>
        <taxon>Bacteria</taxon>
        <taxon>Pseudomonadati</taxon>
        <taxon>Bacteroidota</taxon>
        <taxon>Sphingobacteriia</taxon>
        <taxon>Sphingobacteriales</taxon>
        <taxon>Sphingobacteriaceae</taxon>
        <taxon>Pedobacter</taxon>
    </lineage>
</organism>
<evidence type="ECO:0000313" key="2">
    <source>
        <dbReference type="Proteomes" id="UP001246858"/>
    </source>
</evidence>
<dbReference type="EMBL" id="JAVDTF010000001">
    <property type="protein sequence ID" value="MDR6781820.1"/>
    <property type="molecule type" value="Genomic_DNA"/>
</dbReference>
<proteinExistence type="predicted"/>